<dbReference type="GO" id="GO:0046872">
    <property type="term" value="F:metal ion binding"/>
    <property type="evidence" value="ECO:0007669"/>
    <property type="project" value="UniProtKB-KW"/>
</dbReference>
<gene>
    <name evidence="11" type="ORF">GNI_163660</name>
</gene>
<dbReference type="Gene3D" id="1.10.110.30">
    <property type="match status" value="1"/>
</dbReference>
<dbReference type="RefSeq" id="XP_011133125.1">
    <property type="nucleotide sequence ID" value="XM_011134823.1"/>
</dbReference>
<evidence type="ECO:0000256" key="4">
    <source>
        <dbReference type="ARBA" id="ARBA00022695"/>
    </source>
</evidence>
<dbReference type="Proteomes" id="UP000019763">
    <property type="component" value="Unassembled WGS sequence"/>
</dbReference>
<keyword evidence="2 9" id="KW-0808">Transferase</keyword>
<evidence type="ECO:0000256" key="5">
    <source>
        <dbReference type="ARBA" id="ARBA00022723"/>
    </source>
</evidence>
<dbReference type="GO" id="GO:0000166">
    <property type="term" value="F:nucleotide binding"/>
    <property type="evidence" value="ECO:0007669"/>
    <property type="project" value="UniProtKB-KW"/>
</dbReference>
<evidence type="ECO:0000256" key="8">
    <source>
        <dbReference type="ARBA" id="ARBA00022884"/>
    </source>
</evidence>
<evidence type="ECO:0000256" key="7">
    <source>
        <dbReference type="ARBA" id="ARBA00022842"/>
    </source>
</evidence>
<dbReference type="GO" id="GO:0016779">
    <property type="term" value="F:nucleotidyltransferase activity"/>
    <property type="evidence" value="ECO:0007669"/>
    <property type="project" value="UniProtKB-KW"/>
</dbReference>
<evidence type="ECO:0000256" key="9">
    <source>
        <dbReference type="RuleBase" id="RU003953"/>
    </source>
</evidence>
<sequence>MLLTRCPANKKREGGQLLQVLQATAPASSTPRPWKLWLSGGWVRDKHFGAERLHDFDVVAYPSDVDEIAASIEQAFKSLYPNAAPVKTRVLNASAVKARRQKIITMTIKHLDCRIDLVALKSDALKSANSHGGVGEMTDEVTEIAELLRADARRRDLTINALYYDPFDDCIIDPLGLGVEDLKNGWIRLIDGSQTLMDDPVRVIRISRFLSLYPNQLRLHPETWLVVQEHKSRLLGQLLHTVAEDRLRSEFCRLLDLPNRQRGLQFLVQNFLTLITERVIHLFDGASSKEWARRTVLEAVIRDQPSCLSSADDPSLDHTHQQ</sequence>
<dbReference type="PANTHER" id="PTHR47545">
    <property type="entry name" value="MULTIFUNCTIONAL CCA PROTEIN"/>
    <property type="match status" value="1"/>
</dbReference>
<organism evidence="11 12">
    <name type="scientific">Gregarina niphandrodes</name>
    <name type="common">Septate eugregarine</name>
    <dbReference type="NCBI Taxonomy" id="110365"/>
    <lineage>
        <taxon>Eukaryota</taxon>
        <taxon>Sar</taxon>
        <taxon>Alveolata</taxon>
        <taxon>Apicomplexa</taxon>
        <taxon>Conoidasida</taxon>
        <taxon>Gregarinasina</taxon>
        <taxon>Eugregarinorida</taxon>
        <taxon>Gregarinidae</taxon>
        <taxon>Gregarina</taxon>
    </lineage>
</organism>
<dbReference type="SUPFAM" id="SSF81891">
    <property type="entry name" value="Poly A polymerase C-terminal region-like"/>
    <property type="match status" value="1"/>
</dbReference>
<evidence type="ECO:0000256" key="2">
    <source>
        <dbReference type="ARBA" id="ARBA00022679"/>
    </source>
</evidence>
<comment type="caution">
    <text evidence="11">The sequence shown here is derived from an EMBL/GenBank/DDBJ whole genome shotgun (WGS) entry which is preliminary data.</text>
</comment>
<name>A0A023AYB8_GRENI</name>
<dbReference type="EMBL" id="AFNH02001220">
    <property type="protein sequence ID" value="EZG43651.1"/>
    <property type="molecule type" value="Genomic_DNA"/>
</dbReference>
<proteinExistence type="inferred from homology"/>
<dbReference type="InterPro" id="IPR043519">
    <property type="entry name" value="NT_sf"/>
</dbReference>
<dbReference type="SUPFAM" id="SSF81301">
    <property type="entry name" value="Nucleotidyltransferase"/>
    <property type="match status" value="1"/>
</dbReference>
<protein>
    <submittedName>
        <fullName evidence="11">tRNA nucleotidyltransferase</fullName>
    </submittedName>
</protein>
<reference evidence="11" key="1">
    <citation type="submission" date="2013-12" db="EMBL/GenBank/DDBJ databases">
        <authorList>
            <person name="Omoto C.K."/>
            <person name="Sibley D."/>
            <person name="Venepally P."/>
            <person name="Hadjithomas M."/>
            <person name="Karamycheva S."/>
            <person name="Brunk B."/>
            <person name="Roos D."/>
            <person name="Caler E."/>
            <person name="Lorenzi H."/>
        </authorList>
    </citation>
    <scope>NUCLEOTIDE SEQUENCE</scope>
</reference>
<dbReference type="AlphaFoldDB" id="A0A023AYB8"/>
<dbReference type="Gene3D" id="3.30.460.10">
    <property type="entry name" value="Beta Polymerase, domain 2"/>
    <property type="match status" value="1"/>
</dbReference>
<evidence type="ECO:0000256" key="1">
    <source>
        <dbReference type="ARBA" id="ARBA00007265"/>
    </source>
</evidence>
<keyword evidence="3" id="KW-0819">tRNA processing</keyword>
<keyword evidence="12" id="KW-1185">Reference proteome</keyword>
<dbReference type="eggNOG" id="KOG2159">
    <property type="taxonomic scope" value="Eukaryota"/>
</dbReference>
<keyword evidence="4" id="KW-0548">Nucleotidyltransferase</keyword>
<keyword evidence="6" id="KW-0547">Nucleotide-binding</keyword>
<evidence type="ECO:0000256" key="6">
    <source>
        <dbReference type="ARBA" id="ARBA00022741"/>
    </source>
</evidence>
<dbReference type="VEuPathDB" id="CryptoDB:GNI_163660"/>
<keyword evidence="7" id="KW-0460">Magnesium</keyword>
<keyword evidence="5" id="KW-0479">Metal-binding</keyword>
<accession>A0A023AYB8</accession>
<evidence type="ECO:0000259" key="10">
    <source>
        <dbReference type="Pfam" id="PF01743"/>
    </source>
</evidence>
<dbReference type="GO" id="GO:0003723">
    <property type="term" value="F:RNA binding"/>
    <property type="evidence" value="ECO:0007669"/>
    <property type="project" value="UniProtKB-KW"/>
</dbReference>
<dbReference type="GeneID" id="22915667"/>
<dbReference type="Pfam" id="PF01743">
    <property type="entry name" value="PolyA_pol"/>
    <property type="match status" value="1"/>
</dbReference>
<evidence type="ECO:0000256" key="3">
    <source>
        <dbReference type="ARBA" id="ARBA00022694"/>
    </source>
</evidence>
<dbReference type="InterPro" id="IPR002646">
    <property type="entry name" value="PolA_pol_head_dom"/>
</dbReference>
<feature type="domain" description="Poly A polymerase head" evidence="10">
    <location>
        <begin position="36"/>
        <end position="188"/>
    </location>
</feature>
<keyword evidence="8 9" id="KW-0694">RNA-binding</keyword>
<evidence type="ECO:0000313" key="11">
    <source>
        <dbReference type="EMBL" id="EZG43651.1"/>
    </source>
</evidence>
<dbReference type="GO" id="GO:0001680">
    <property type="term" value="P:tRNA 3'-terminal CCA addition"/>
    <property type="evidence" value="ECO:0007669"/>
    <property type="project" value="UniProtKB-ARBA"/>
</dbReference>
<comment type="similarity">
    <text evidence="1 9">Belongs to the tRNA nucleotidyltransferase/poly(A) polymerase family.</text>
</comment>
<dbReference type="InterPro" id="IPR050124">
    <property type="entry name" value="tRNA_CCA-adding_enzyme"/>
</dbReference>
<evidence type="ECO:0000313" key="12">
    <source>
        <dbReference type="Proteomes" id="UP000019763"/>
    </source>
</evidence>